<sequence length="369" mass="40307">MDETFDDGSIAPTKESKSKKAKIESKSGIKPLNRRQFLQVAGLGAVGIAGSTAAARTVERGARALALATPEKFKDPLANIIREMQGEFPDTDWTADPEKWANAIRSGFSRANLSQTPENLGIALTLIRASSGFREVPPVYGQLPTPPETSFDTLKKQWTGGPMEVNFNYVMELEGISEKEALQKLNSLDEGLYYGASMLKDILQYYKDIPDEKLRLGCIFADWNAGVGRSVRAGLQAAVSKLTWIPMRQTGLLLLEDPKTKSVPVIDAIVKFDKVFNLPPDAVRSDLEKPTPEIRETVTWKQVEKVLGHAIEPTPADIDVPGLVGMAKEAMLKEGSSKKYADHRLSEYKVVGNIVSAAIKETPPPIAGS</sequence>
<feature type="region of interest" description="Disordered" evidence="1">
    <location>
        <begin position="1"/>
        <end position="26"/>
    </location>
</feature>
<evidence type="ECO:0000313" key="2">
    <source>
        <dbReference type="EMBL" id="OGM64428.1"/>
    </source>
</evidence>
<accession>A0A1F8BMC6</accession>
<dbReference type="STRING" id="1802521.A2893_00985"/>
<dbReference type="EMBL" id="MGHH01000010">
    <property type="protein sequence ID" value="OGM64428.1"/>
    <property type="molecule type" value="Genomic_DNA"/>
</dbReference>
<organism evidence="2 3">
    <name type="scientific">Candidatus Woesebacteria bacterium RIFCSPLOWO2_01_FULL_39_25</name>
    <dbReference type="NCBI Taxonomy" id="1802521"/>
    <lineage>
        <taxon>Bacteria</taxon>
        <taxon>Candidatus Woeseibacteriota</taxon>
    </lineage>
</organism>
<dbReference type="InterPro" id="IPR011673">
    <property type="entry name" value="DUF1615"/>
</dbReference>
<dbReference type="AlphaFoldDB" id="A0A1F8BMC6"/>
<dbReference type="InterPro" id="IPR006311">
    <property type="entry name" value="TAT_signal"/>
</dbReference>
<name>A0A1F8BMC6_9BACT</name>
<evidence type="ECO:0000313" key="3">
    <source>
        <dbReference type="Proteomes" id="UP000176725"/>
    </source>
</evidence>
<dbReference type="PROSITE" id="PS51318">
    <property type="entry name" value="TAT"/>
    <property type="match status" value="1"/>
</dbReference>
<evidence type="ECO:0000256" key="1">
    <source>
        <dbReference type="SAM" id="MobiDB-lite"/>
    </source>
</evidence>
<proteinExistence type="predicted"/>
<feature type="compositionally biased region" description="Basic and acidic residues" evidence="1">
    <location>
        <begin position="14"/>
        <end position="26"/>
    </location>
</feature>
<dbReference type="Pfam" id="PF07759">
    <property type="entry name" value="DUF1615"/>
    <property type="match status" value="1"/>
</dbReference>
<gene>
    <name evidence="2" type="ORF">A2893_00985</name>
</gene>
<dbReference type="Proteomes" id="UP000176725">
    <property type="component" value="Unassembled WGS sequence"/>
</dbReference>
<protein>
    <submittedName>
        <fullName evidence="2">Uncharacterized protein</fullName>
    </submittedName>
</protein>
<reference evidence="2 3" key="1">
    <citation type="journal article" date="2016" name="Nat. Commun.">
        <title>Thousands of microbial genomes shed light on interconnected biogeochemical processes in an aquifer system.</title>
        <authorList>
            <person name="Anantharaman K."/>
            <person name="Brown C.T."/>
            <person name="Hug L.A."/>
            <person name="Sharon I."/>
            <person name="Castelle C.J."/>
            <person name="Probst A.J."/>
            <person name="Thomas B.C."/>
            <person name="Singh A."/>
            <person name="Wilkins M.J."/>
            <person name="Karaoz U."/>
            <person name="Brodie E.L."/>
            <person name="Williams K.H."/>
            <person name="Hubbard S.S."/>
            <person name="Banfield J.F."/>
        </authorList>
    </citation>
    <scope>NUCLEOTIDE SEQUENCE [LARGE SCALE GENOMIC DNA]</scope>
</reference>
<comment type="caution">
    <text evidence="2">The sequence shown here is derived from an EMBL/GenBank/DDBJ whole genome shotgun (WGS) entry which is preliminary data.</text>
</comment>